<dbReference type="AlphaFoldDB" id="A0A2S5B868"/>
<keyword evidence="4" id="KW-1185">Reference proteome</keyword>
<organism evidence="3 4">
    <name type="scientific">Rhodotorula taiwanensis</name>
    <dbReference type="NCBI Taxonomy" id="741276"/>
    <lineage>
        <taxon>Eukaryota</taxon>
        <taxon>Fungi</taxon>
        <taxon>Dikarya</taxon>
        <taxon>Basidiomycota</taxon>
        <taxon>Pucciniomycotina</taxon>
        <taxon>Microbotryomycetes</taxon>
        <taxon>Sporidiobolales</taxon>
        <taxon>Sporidiobolaceae</taxon>
        <taxon>Rhodotorula</taxon>
    </lineage>
</organism>
<reference evidence="3 4" key="1">
    <citation type="journal article" date="2018" name="Front. Microbiol.">
        <title>Prospects for Fungal Bioremediation of Acidic Radioactive Waste Sites: Characterization and Genome Sequence of Rhodotorula taiwanensis MD1149.</title>
        <authorList>
            <person name="Tkavc R."/>
            <person name="Matrosova V.Y."/>
            <person name="Grichenko O.E."/>
            <person name="Gostincar C."/>
            <person name="Volpe R.P."/>
            <person name="Klimenkova P."/>
            <person name="Gaidamakova E.K."/>
            <person name="Zhou C.E."/>
            <person name="Stewart B.J."/>
            <person name="Lyman M.G."/>
            <person name="Malfatti S.A."/>
            <person name="Rubinfeld B."/>
            <person name="Courtot M."/>
            <person name="Singh J."/>
            <person name="Dalgard C.L."/>
            <person name="Hamilton T."/>
            <person name="Frey K.G."/>
            <person name="Gunde-Cimerman N."/>
            <person name="Dugan L."/>
            <person name="Daly M.J."/>
        </authorList>
    </citation>
    <scope>NUCLEOTIDE SEQUENCE [LARGE SCALE GENOMIC DNA]</scope>
    <source>
        <strain evidence="3 4">MD1149</strain>
    </source>
</reference>
<feature type="domain" description="Phospholipase/carboxylesterase/thioesterase" evidence="2">
    <location>
        <begin position="59"/>
        <end position="124"/>
    </location>
</feature>
<evidence type="ECO:0000256" key="1">
    <source>
        <dbReference type="SAM" id="SignalP"/>
    </source>
</evidence>
<sequence>MHFVLPAPFIDPASWIPKGFLLALLLWALRHQVQRPAFGWDVWRDAQVPGGQVQVLGIGRHSASVVLIHGLGGNAAQLLEVVAKLRPELLQVAFVLPSAAPIALTARNGSKTSAWFDVDHFPTNRHAPLPTGPADIAGMIHS</sequence>
<accession>A0A2S5B868</accession>
<protein>
    <recommendedName>
        <fullName evidence="2">Phospholipase/carboxylesterase/thioesterase domain-containing protein</fullName>
    </recommendedName>
</protein>
<keyword evidence="1" id="KW-0732">Signal</keyword>
<evidence type="ECO:0000313" key="3">
    <source>
        <dbReference type="EMBL" id="POY72955.1"/>
    </source>
</evidence>
<dbReference type="SUPFAM" id="SSF53474">
    <property type="entry name" value="alpha/beta-Hydrolases"/>
    <property type="match status" value="1"/>
</dbReference>
<proteinExistence type="predicted"/>
<comment type="caution">
    <text evidence="3">The sequence shown here is derived from an EMBL/GenBank/DDBJ whole genome shotgun (WGS) entry which is preliminary data.</text>
</comment>
<dbReference type="OrthoDB" id="2971022at2759"/>
<dbReference type="Proteomes" id="UP000237144">
    <property type="component" value="Unassembled WGS sequence"/>
</dbReference>
<evidence type="ECO:0000259" key="2">
    <source>
        <dbReference type="Pfam" id="PF02230"/>
    </source>
</evidence>
<feature type="chain" id="PRO_5015565709" description="Phospholipase/carboxylesterase/thioesterase domain-containing protein" evidence="1">
    <location>
        <begin position="40"/>
        <end position="142"/>
    </location>
</feature>
<dbReference type="EMBL" id="PJQD01000044">
    <property type="protein sequence ID" value="POY72955.1"/>
    <property type="molecule type" value="Genomic_DNA"/>
</dbReference>
<dbReference type="InterPro" id="IPR029058">
    <property type="entry name" value="AB_hydrolase_fold"/>
</dbReference>
<evidence type="ECO:0000313" key="4">
    <source>
        <dbReference type="Proteomes" id="UP000237144"/>
    </source>
</evidence>
<gene>
    <name evidence="3" type="ORF">BMF94_4031</name>
</gene>
<dbReference type="Pfam" id="PF02230">
    <property type="entry name" value="Abhydrolase_2"/>
    <property type="match status" value="1"/>
</dbReference>
<feature type="non-terminal residue" evidence="3">
    <location>
        <position position="142"/>
    </location>
</feature>
<dbReference type="GO" id="GO:0016787">
    <property type="term" value="F:hydrolase activity"/>
    <property type="evidence" value="ECO:0007669"/>
    <property type="project" value="InterPro"/>
</dbReference>
<dbReference type="STRING" id="741276.A0A2S5B868"/>
<dbReference type="InterPro" id="IPR003140">
    <property type="entry name" value="PLipase/COase/thioEstase"/>
</dbReference>
<feature type="signal peptide" evidence="1">
    <location>
        <begin position="1"/>
        <end position="39"/>
    </location>
</feature>
<name>A0A2S5B868_9BASI</name>
<dbReference type="Gene3D" id="3.40.50.1820">
    <property type="entry name" value="alpha/beta hydrolase"/>
    <property type="match status" value="1"/>
</dbReference>